<name>A0A8S5NQT6_9CAUD</name>
<evidence type="ECO:0000313" key="2">
    <source>
        <dbReference type="EMBL" id="DAD97049.1"/>
    </source>
</evidence>
<proteinExistence type="predicted"/>
<evidence type="ECO:0000256" key="1">
    <source>
        <dbReference type="SAM" id="MobiDB-lite"/>
    </source>
</evidence>
<feature type="compositionally biased region" description="Basic and acidic residues" evidence="1">
    <location>
        <begin position="43"/>
        <end position="55"/>
    </location>
</feature>
<accession>A0A8S5NQT6</accession>
<reference evidence="2" key="1">
    <citation type="journal article" date="2021" name="Proc. Natl. Acad. Sci. U.S.A.">
        <title>A Catalog of Tens of Thousands of Viruses from Human Metagenomes Reveals Hidden Associations with Chronic Diseases.</title>
        <authorList>
            <person name="Tisza M.J."/>
            <person name="Buck C.B."/>
        </authorList>
    </citation>
    <scope>NUCLEOTIDE SEQUENCE</scope>
    <source>
        <strain evidence="2">CteaT5</strain>
    </source>
</reference>
<sequence>MTRLVRMNEVQYVETEYDIERLKSEGFAVEEVDDTETTEDEEEKPKRGGRKKAEA</sequence>
<dbReference type="EMBL" id="BK015228">
    <property type="protein sequence ID" value="DAD97049.1"/>
    <property type="molecule type" value="Genomic_DNA"/>
</dbReference>
<feature type="compositionally biased region" description="Acidic residues" evidence="1">
    <location>
        <begin position="28"/>
        <end position="42"/>
    </location>
</feature>
<organism evidence="2">
    <name type="scientific">Myoviridae sp. cteaT5</name>
    <dbReference type="NCBI Taxonomy" id="2826676"/>
    <lineage>
        <taxon>Viruses</taxon>
        <taxon>Duplodnaviria</taxon>
        <taxon>Heunggongvirae</taxon>
        <taxon>Uroviricota</taxon>
        <taxon>Caudoviricetes</taxon>
    </lineage>
</organism>
<feature type="region of interest" description="Disordered" evidence="1">
    <location>
        <begin position="26"/>
        <end position="55"/>
    </location>
</feature>
<protein>
    <submittedName>
        <fullName evidence="2">Uncharacterized protein</fullName>
    </submittedName>
</protein>